<protein>
    <recommendedName>
        <fullName evidence="7">C-type lectin domain-containing protein</fullName>
    </recommendedName>
</protein>
<dbReference type="CDD" id="cd00037">
    <property type="entry name" value="CLECT"/>
    <property type="match status" value="2"/>
</dbReference>
<keyword evidence="2" id="KW-0812">Transmembrane</keyword>
<feature type="domain" description="WSC" evidence="4">
    <location>
        <begin position="82"/>
        <end position="170"/>
    </location>
</feature>
<proteinExistence type="predicted"/>
<name>A0AA88YPU2_PINIB</name>
<dbReference type="Gene3D" id="3.10.100.10">
    <property type="entry name" value="Mannose-Binding Protein A, subunit A"/>
    <property type="match status" value="2"/>
</dbReference>
<dbReference type="Proteomes" id="UP001186944">
    <property type="component" value="Unassembled WGS sequence"/>
</dbReference>
<feature type="domain" description="C-type lectin" evidence="3">
    <location>
        <begin position="228"/>
        <end position="336"/>
    </location>
</feature>
<dbReference type="InterPro" id="IPR050801">
    <property type="entry name" value="Ca-Dep_Lectins_ImmuneDev"/>
</dbReference>
<evidence type="ECO:0000313" key="5">
    <source>
        <dbReference type="EMBL" id="KAK3105692.1"/>
    </source>
</evidence>
<dbReference type="Pfam" id="PF00059">
    <property type="entry name" value="Lectin_C"/>
    <property type="match status" value="1"/>
</dbReference>
<gene>
    <name evidence="5" type="ORF">FSP39_003539</name>
</gene>
<evidence type="ECO:0000313" key="6">
    <source>
        <dbReference type="Proteomes" id="UP001186944"/>
    </source>
</evidence>
<feature type="domain" description="C-type lectin" evidence="3">
    <location>
        <begin position="20"/>
        <end position="109"/>
    </location>
</feature>
<reference evidence="5" key="1">
    <citation type="submission" date="2019-08" db="EMBL/GenBank/DDBJ databases">
        <title>The improved chromosome-level genome for the pearl oyster Pinctada fucata martensii using PacBio sequencing and Hi-C.</title>
        <authorList>
            <person name="Zheng Z."/>
        </authorList>
    </citation>
    <scope>NUCLEOTIDE SEQUENCE</scope>
    <source>
        <strain evidence="5">ZZ-2019</strain>
        <tissue evidence="5">Adductor muscle</tissue>
    </source>
</reference>
<dbReference type="InterPro" id="IPR018378">
    <property type="entry name" value="C-type_lectin_CS"/>
</dbReference>
<evidence type="ECO:0008006" key="7">
    <source>
        <dbReference type="Google" id="ProtNLM"/>
    </source>
</evidence>
<feature type="transmembrane region" description="Helical" evidence="2">
    <location>
        <begin position="368"/>
        <end position="391"/>
    </location>
</feature>
<accession>A0AA88YPU2</accession>
<dbReference type="InterPro" id="IPR016186">
    <property type="entry name" value="C-type_lectin-like/link_sf"/>
</dbReference>
<keyword evidence="6" id="KW-1185">Reference proteome</keyword>
<dbReference type="InterPro" id="IPR016187">
    <property type="entry name" value="CTDL_fold"/>
</dbReference>
<evidence type="ECO:0000259" key="4">
    <source>
        <dbReference type="PROSITE" id="PS51212"/>
    </source>
</evidence>
<dbReference type="PROSITE" id="PS50041">
    <property type="entry name" value="C_TYPE_LECTIN_2"/>
    <property type="match status" value="3"/>
</dbReference>
<dbReference type="SMART" id="SM00321">
    <property type="entry name" value="WSC"/>
    <property type="match status" value="1"/>
</dbReference>
<dbReference type="InterPro" id="IPR002889">
    <property type="entry name" value="WSC_carb-bd"/>
</dbReference>
<dbReference type="PROSITE" id="PS00615">
    <property type="entry name" value="C_TYPE_LECTIN_1"/>
    <property type="match status" value="1"/>
</dbReference>
<evidence type="ECO:0000256" key="1">
    <source>
        <dbReference type="ARBA" id="ARBA00023157"/>
    </source>
</evidence>
<organism evidence="5 6">
    <name type="scientific">Pinctada imbricata</name>
    <name type="common">Atlantic pearl-oyster</name>
    <name type="synonym">Pinctada martensii</name>
    <dbReference type="NCBI Taxonomy" id="66713"/>
    <lineage>
        <taxon>Eukaryota</taxon>
        <taxon>Metazoa</taxon>
        <taxon>Spiralia</taxon>
        <taxon>Lophotrochozoa</taxon>
        <taxon>Mollusca</taxon>
        <taxon>Bivalvia</taxon>
        <taxon>Autobranchia</taxon>
        <taxon>Pteriomorphia</taxon>
        <taxon>Pterioida</taxon>
        <taxon>Pterioidea</taxon>
        <taxon>Pteriidae</taxon>
        <taxon>Pinctada</taxon>
    </lineage>
</organism>
<comment type="caution">
    <text evidence="5">The sequence shown here is derived from an EMBL/GenBank/DDBJ whole genome shotgun (WGS) entry which is preliminary data.</text>
</comment>
<keyword evidence="1" id="KW-1015">Disulfide bond</keyword>
<sequence length="428" mass="49404">MESSQTLGLTFNVKVSETLKTWRKARESCNEEGNELLQIKSEQQFSQLQVTLGNPKQKETYWVGAKETRQRWNWAHERRDLHEETIGCYGSHVDSNIYTNFTNNHPAICSGFCRTMMRRQYSGLQGHKCYCFYGIEQLIWRNLSSCNLECPGNPFQTCGGANEMNIFHNWEVVSWGLHEPSAIGSGKDCAYILLSKDGIIKWYSGRCTLRQKFVCKINSVSVCSWVNKTAPCYYVMADKVTWFEARQRCFWTGGYLADAEIENAENLNLGEDVFWAGLSRIGQSWIDGTPVDLQYLRHTEGIAEIMSCLALRFNGAKLGWTLESRLCNEHHGSICDIRMQGPMNLNISNDISHPHDGHVHENQDLNSYFKFLLAICASCAVLILLLTFFIYRRRKHRSVQLKRKSHFYYILEKINPMYGRFLSGENRK</sequence>
<keyword evidence="2" id="KW-0472">Membrane</keyword>
<dbReference type="PANTHER" id="PTHR22801:SF63">
    <property type="entry name" value="C-TYPE LECTIN DOMAIN-CONTAINING PROTEIN"/>
    <property type="match status" value="1"/>
</dbReference>
<dbReference type="AlphaFoldDB" id="A0AA88YPU2"/>
<evidence type="ECO:0000256" key="2">
    <source>
        <dbReference type="SAM" id="Phobius"/>
    </source>
</evidence>
<dbReference type="InterPro" id="IPR001304">
    <property type="entry name" value="C-type_lectin-like"/>
</dbReference>
<keyword evidence="2" id="KW-1133">Transmembrane helix</keyword>
<dbReference type="PROSITE" id="PS51212">
    <property type="entry name" value="WSC"/>
    <property type="match status" value="1"/>
</dbReference>
<dbReference type="SUPFAM" id="SSF56436">
    <property type="entry name" value="C-type lectin-like"/>
    <property type="match status" value="2"/>
</dbReference>
<dbReference type="EMBL" id="VSWD01000003">
    <property type="protein sequence ID" value="KAK3105692.1"/>
    <property type="molecule type" value="Genomic_DNA"/>
</dbReference>
<feature type="domain" description="C-type lectin" evidence="3">
    <location>
        <begin position="139"/>
        <end position="216"/>
    </location>
</feature>
<dbReference type="PANTHER" id="PTHR22801">
    <property type="entry name" value="LITHOSTATHINE"/>
    <property type="match status" value="1"/>
</dbReference>
<evidence type="ECO:0000259" key="3">
    <source>
        <dbReference type="PROSITE" id="PS50041"/>
    </source>
</evidence>